<dbReference type="Proteomes" id="UP000823872">
    <property type="component" value="Chromosome A1"/>
</dbReference>
<name>A0ABI7Z5R1_FELCA</name>
<reference evidence="1" key="3">
    <citation type="submission" date="2025-09" db="UniProtKB">
        <authorList>
            <consortium name="Ensembl"/>
        </authorList>
    </citation>
    <scope>IDENTIFICATION</scope>
    <source>
        <strain evidence="1">breed Abyssinian</strain>
    </source>
</reference>
<keyword evidence="2" id="KW-1185">Reference proteome</keyword>
<organism evidence="1 2">
    <name type="scientific">Felis catus</name>
    <name type="common">Cat</name>
    <name type="synonym">Felis silvestris catus</name>
    <dbReference type="NCBI Taxonomy" id="9685"/>
    <lineage>
        <taxon>Eukaryota</taxon>
        <taxon>Metazoa</taxon>
        <taxon>Chordata</taxon>
        <taxon>Craniata</taxon>
        <taxon>Vertebrata</taxon>
        <taxon>Euteleostomi</taxon>
        <taxon>Mammalia</taxon>
        <taxon>Eutheria</taxon>
        <taxon>Laurasiatheria</taxon>
        <taxon>Carnivora</taxon>
        <taxon>Feliformia</taxon>
        <taxon>Felidae</taxon>
        <taxon>Felinae</taxon>
        <taxon>Felis</taxon>
    </lineage>
</organism>
<reference evidence="1 2" key="1">
    <citation type="submission" date="2021-02" db="EMBL/GenBank/DDBJ databases">
        <title>Safari Cat Assemblies.</title>
        <authorList>
            <person name="Bredemeyer K.R."/>
            <person name="Murphy W.J."/>
        </authorList>
    </citation>
    <scope>NUCLEOTIDE SEQUENCE [LARGE SCALE GENOMIC DNA]</scope>
</reference>
<accession>A0ABI7Z5R1</accession>
<proteinExistence type="predicted"/>
<dbReference type="GeneTree" id="ENSGT01150000286916"/>
<sequence length="161" mass="18746">MPHKTTNIIFNSERLKSFSLISETRQSGHSYHSYSTYYWKSYAAQSVKKKKQKTSKLERSTIFLVCRYVSAKEVKDVYTANYMTLMKEIKDNTNKWKGIPCSWSGRINMVKMSISPKTIYNLIAIPIKSPLVCSAEIEITILKFIWNHKRPQIAKAILRTK</sequence>
<evidence type="ECO:0000313" key="2">
    <source>
        <dbReference type="Proteomes" id="UP000823872"/>
    </source>
</evidence>
<reference evidence="1" key="2">
    <citation type="submission" date="2025-08" db="UniProtKB">
        <authorList>
            <consortium name="Ensembl"/>
        </authorList>
    </citation>
    <scope>IDENTIFICATION</scope>
    <source>
        <strain evidence="1">breed Abyssinian</strain>
    </source>
</reference>
<evidence type="ECO:0000313" key="1">
    <source>
        <dbReference type="Ensembl" id="ENSFCTP00005042427.1"/>
    </source>
</evidence>
<protein>
    <submittedName>
        <fullName evidence="1">Uncharacterized protein</fullName>
    </submittedName>
</protein>
<dbReference type="PANTHER" id="PTHR19446">
    <property type="entry name" value="REVERSE TRANSCRIPTASES"/>
    <property type="match status" value="1"/>
</dbReference>
<dbReference type="Ensembl" id="ENSFCTT00005057758.1">
    <property type="protein sequence ID" value="ENSFCTP00005042427.1"/>
    <property type="gene ID" value="ENSFCTG00005020113.1"/>
</dbReference>